<protein>
    <recommendedName>
        <fullName evidence="4">Nicotinamide riboside transporter PnuC</fullName>
    </recommendedName>
</protein>
<evidence type="ECO:0000313" key="12">
    <source>
        <dbReference type="Proteomes" id="UP001204151"/>
    </source>
</evidence>
<evidence type="ECO:0000256" key="8">
    <source>
        <dbReference type="ARBA" id="ARBA00022989"/>
    </source>
</evidence>
<evidence type="ECO:0000256" key="6">
    <source>
        <dbReference type="ARBA" id="ARBA00022475"/>
    </source>
</evidence>
<dbReference type="PANTHER" id="PTHR36122">
    <property type="entry name" value="NICOTINAMIDE RIBOSIDE TRANSPORTER PNUC"/>
    <property type="match status" value="1"/>
</dbReference>
<dbReference type="EMBL" id="JANUGW010000005">
    <property type="protein sequence ID" value="MCS0581572.1"/>
    <property type="molecule type" value="Genomic_DNA"/>
</dbReference>
<feature type="transmembrane region" description="Helical" evidence="10">
    <location>
        <begin position="6"/>
        <end position="29"/>
    </location>
</feature>
<evidence type="ECO:0000256" key="4">
    <source>
        <dbReference type="ARBA" id="ARBA00017522"/>
    </source>
</evidence>
<feature type="transmembrane region" description="Helical" evidence="10">
    <location>
        <begin position="91"/>
        <end position="115"/>
    </location>
</feature>
<evidence type="ECO:0000256" key="9">
    <source>
        <dbReference type="ARBA" id="ARBA00023136"/>
    </source>
</evidence>
<name>A0ABT1ZNT8_9BURK</name>
<evidence type="ECO:0000256" key="5">
    <source>
        <dbReference type="ARBA" id="ARBA00022448"/>
    </source>
</evidence>
<dbReference type="RefSeq" id="WP_258816173.1">
    <property type="nucleotide sequence ID" value="NZ_JANUGW010000005.1"/>
</dbReference>
<comment type="caution">
    <text evidence="11">The sequence shown here is derived from an EMBL/GenBank/DDBJ whole genome shotgun (WGS) entry which is preliminary data.</text>
</comment>
<feature type="transmembrane region" description="Helical" evidence="10">
    <location>
        <begin position="61"/>
        <end position="79"/>
    </location>
</feature>
<dbReference type="NCBIfam" id="TIGR01528">
    <property type="entry name" value="NMN_trans_PnuC"/>
    <property type="match status" value="1"/>
</dbReference>
<evidence type="ECO:0000313" key="11">
    <source>
        <dbReference type="EMBL" id="MCS0581572.1"/>
    </source>
</evidence>
<dbReference type="InterPro" id="IPR006419">
    <property type="entry name" value="NMN_transpt_PnuC"/>
</dbReference>
<sequence length="210" mass="22886">MNSTLVFLGFTTTPLELLGFALSVATVVLTILRNHWGWFFAIVSSATYGVVFYDARLYGDAGLQGVFIAASVWGWWQWLRGAEGKPLPVTRLARAGWVASLAGWAVGFVVLSAFLKAYTDTDVPHMDGFLTAGSLLGQLLTAKKKIENWHTWIVVDVLYVGLYVYKGLHLTAILYAVFVVLAVLGLRAWSAAARTDAGEDADMPVGEAIR</sequence>
<accession>A0ABT1ZNT8</accession>
<keyword evidence="6" id="KW-1003">Cell membrane</keyword>
<keyword evidence="8 10" id="KW-1133">Transmembrane helix</keyword>
<gene>
    <name evidence="11" type="primary">pnuC</name>
    <name evidence="11" type="ORF">NX784_08205</name>
</gene>
<feature type="transmembrane region" description="Helical" evidence="10">
    <location>
        <begin position="36"/>
        <end position="55"/>
    </location>
</feature>
<dbReference type="Proteomes" id="UP001204151">
    <property type="component" value="Unassembled WGS sequence"/>
</dbReference>
<evidence type="ECO:0000256" key="2">
    <source>
        <dbReference type="ARBA" id="ARBA00004651"/>
    </source>
</evidence>
<comment type="subcellular location">
    <subcellularLocation>
        <location evidence="2">Cell membrane</location>
        <topology evidence="2">Multi-pass membrane protein</topology>
    </subcellularLocation>
</comment>
<keyword evidence="9 10" id="KW-0472">Membrane</keyword>
<organism evidence="11 12">
    <name type="scientific">Massilia pinisoli</name>
    <dbReference type="NCBI Taxonomy" id="1772194"/>
    <lineage>
        <taxon>Bacteria</taxon>
        <taxon>Pseudomonadati</taxon>
        <taxon>Pseudomonadota</taxon>
        <taxon>Betaproteobacteria</taxon>
        <taxon>Burkholderiales</taxon>
        <taxon>Oxalobacteraceae</taxon>
        <taxon>Telluria group</taxon>
        <taxon>Massilia</taxon>
    </lineage>
</organism>
<reference evidence="11 12" key="1">
    <citation type="submission" date="2022-08" db="EMBL/GenBank/DDBJ databases">
        <title>Reclassification of Massilia species as members of the genera Telluria, Duganella, Pseudoduganella, Mokoshia gen. nov. and Zemynaea gen. nov. using orthogonal and non-orthogonal genome-based approaches.</title>
        <authorList>
            <person name="Bowman J.P."/>
        </authorList>
    </citation>
    <scope>NUCLEOTIDE SEQUENCE [LARGE SCALE GENOMIC DNA]</scope>
    <source>
        <strain evidence="11 12">JCM 31316</strain>
    </source>
</reference>
<dbReference type="Pfam" id="PF04973">
    <property type="entry name" value="NMN_transporter"/>
    <property type="match status" value="1"/>
</dbReference>
<keyword evidence="5" id="KW-0813">Transport</keyword>
<dbReference type="PANTHER" id="PTHR36122:SF2">
    <property type="entry name" value="NICOTINAMIDE RIBOSIDE TRANSPORTER PNUC"/>
    <property type="match status" value="1"/>
</dbReference>
<comment type="function">
    <text evidence="1">Required for nicotinamide riboside transport across the inner membrane.</text>
</comment>
<evidence type="ECO:0000256" key="3">
    <source>
        <dbReference type="ARBA" id="ARBA00006669"/>
    </source>
</evidence>
<evidence type="ECO:0000256" key="10">
    <source>
        <dbReference type="SAM" id="Phobius"/>
    </source>
</evidence>
<keyword evidence="7 10" id="KW-0812">Transmembrane</keyword>
<feature type="transmembrane region" description="Helical" evidence="10">
    <location>
        <begin position="172"/>
        <end position="190"/>
    </location>
</feature>
<evidence type="ECO:0000256" key="1">
    <source>
        <dbReference type="ARBA" id="ARBA00002672"/>
    </source>
</evidence>
<comment type="similarity">
    <text evidence="3">Belongs to the nicotinamide ribonucleoside (NR) uptake permease (TC 4.B.1) family.</text>
</comment>
<evidence type="ECO:0000256" key="7">
    <source>
        <dbReference type="ARBA" id="ARBA00022692"/>
    </source>
</evidence>
<keyword evidence="12" id="KW-1185">Reference proteome</keyword>
<proteinExistence type="inferred from homology"/>